<gene>
    <name evidence="5" type="ORF">GQN54_05075</name>
</gene>
<feature type="domain" description="PKD" evidence="3">
    <location>
        <begin position="209"/>
        <end position="262"/>
    </location>
</feature>
<keyword evidence="6" id="KW-1185">Reference proteome</keyword>
<feature type="signal peptide" evidence="2">
    <location>
        <begin position="1"/>
        <end position="19"/>
    </location>
</feature>
<organism evidence="5 6">
    <name type="scientific">Acidiluteibacter ferrifornacis</name>
    <dbReference type="NCBI Taxonomy" id="2692424"/>
    <lineage>
        <taxon>Bacteria</taxon>
        <taxon>Pseudomonadati</taxon>
        <taxon>Bacteroidota</taxon>
        <taxon>Flavobacteriia</taxon>
        <taxon>Flavobacteriales</taxon>
        <taxon>Cryomorphaceae</taxon>
        <taxon>Acidiluteibacter</taxon>
    </lineage>
</organism>
<accession>A0A6N9NFR9</accession>
<dbReference type="Pfam" id="PF13573">
    <property type="entry name" value="SprB"/>
    <property type="match status" value="2"/>
</dbReference>
<dbReference type="PROSITE" id="PS50825">
    <property type="entry name" value="HYR"/>
    <property type="match status" value="3"/>
</dbReference>
<dbReference type="RefSeq" id="WP_160632432.1">
    <property type="nucleotide sequence ID" value="NZ_WWNE01000005.1"/>
</dbReference>
<dbReference type="InterPro" id="IPR025667">
    <property type="entry name" value="SprB_repeat"/>
</dbReference>
<keyword evidence="1" id="KW-0677">Repeat</keyword>
<proteinExistence type="predicted"/>
<evidence type="ECO:0000259" key="4">
    <source>
        <dbReference type="PROSITE" id="PS50825"/>
    </source>
</evidence>
<dbReference type="InterPro" id="IPR022409">
    <property type="entry name" value="PKD/Chitinase_dom"/>
</dbReference>
<dbReference type="Pfam" id="PF02494">
    <property type="entry name" value="HYR"/>
    <property type="match status" value="3"/>
</dbReference>
<feature type="domain" description="HYR" evidence="4">
    <location>
        <begin position="1360"/>
        <end position="1437"/>
    </location>
</feature>
<dbReference type="Proteomes" id="UP000470771">
    <property type="component" value="Unassembled WGS sequence"/>
</dbReference>
<dbReference type="InterPro" id="IPR035986">
    <property type="entry name" value="PKD_dom_sf"/>
</dbReference>
<feature type="domain" description="HYR" evidence="4">
    <location>
        <begin position="1279"/>
        <end position="1359"/>
    </location>
</feature>
<comment type="caution">
    <text evidence="5">The sequence shown here is derived from an EMBL/GenBank/DDBJ whole genome shotgun (WGS) entry which is preliminary data.</text>
</comment>
<keyword evidence="2" id="KW-0732">Signal</keyword>
<dbReference type="Gene3D" id="2.60.40.740">
    <property type="match status" value="2"/>
</dbReference>
<evidence type="ECO:0000256" key="2">
    <source>
        <dbReference type="SAM" id="SignalP"/>
    </source>
</evidence>
<dbReference type="SMART" id="SM00089">
    <property type="entry name" value="PKD"/>
    <property type="match status" value="3"/>
</dbReference>
<evidence type="ECO:0000256" key="1">
    <source>
        <dbReference type="ARBA" id="ARBA00022737"/>
    </source>
</evidence>
<feature type="domain" description="PKD" evidence="3">
    <location>
        <begin position="21"/>
        <end position="95"/>
    </location>
</feature>
<dbReference type="EMBL" id="WWNE01000005">
    <property type="protein sequence ID" value="NBG65476.1"/>
    <property type="molecule type" value="Genomic_DNA"/>
</dbReference>
<dbReference type="Pfam" id="PF18911">
    <property type="entry name" value="PKD_4"/>
    <property type="match status" value="3"/>
</dbReference>
<dbReference type="PROSITE" id="PS50093">
    <property type="entry name" value="PKD"/>
    <property type="match status" value="3"/>
</dbReference>
<feature type="domain" description="HYR" evidence="4">
    <location>
        <begin position="1196"/>
        <end position="1278"/>
    </location>
</feature>
<dbReference type="Pfam" id="PF13585">
    <property type="entry name" value="CHU_C"/>
    <property type="match status" value="1"/>
</dbReference>
<dbReference type="InterPro" id="IPR013783">
    <property type="entry name" value="Ig-like_fold"/>
</dbReference>
<reference evidence="5 6" key="1">
    <citation type="submission" date="2019-12" db="EMBL/GenBank/DDBJ databases">
        <authorList>
            <person name="Zhao J."/>
        </authorList>
    </citation>
    <scope>NUCLEOTIDE SEQUENCE [LARGE SCALE GENOMIC DNA]</scope>
    <source>
        <strain evidence="5 6">S-15</strain>
    </source>
</reference>
<dbReference type="PANTHER" id="PTHR24273:SF32">
    <property type="entry name" value="HYALIN"/>
    <property type="match status" value="1"/>
</dbReference>
<dbReference type="CDD" id="cd00146">
    <property type="entry name" value="PKD"/>
    <property type="match status" value="3"/>
</dbReference>
<sequence length="1606" mass="168905">MRKITLTFLLVLSAFIANAQLNANYTYNPAAGCSTPHTVFFTDQSTSPDTWLWNFGDGSTSRAQNPIHTYISAGIYTVSLTITDTVVGGSSTKSIPMAVVVEVPTADFNGSSLFGCGPLTINFTNSSTTAVSYLWNFGDGNTSTLENPTHTYQNRGSYSVSLTITTANGCTNTRTKTNYVTVLGPTVSFGLSGSAPAQPPYTFSFSDLSTTSSPIISWNWNFGDGNTSTLQNPTHTYTLIDSFDVSLKVTDLDGCNRTLTRTNYAITKFLQANITQTTAISCNGDSNGVLTVTPNLGTPPYSYSWSNGAVTAVNSGLSAGTYTVTVTDASTNLVTSTFNLINPTPDNPNFHYSASTYCINETNPTPIITGTTGGVFKSTAGLSIDSTSGTIDLPNSTPGIYVVNYTTKSSCPESYNVSVQINPTPQVTLIGPNGACLGSTITLTANTNAAGYLFDFMDSFSASIGSGTVSGTNSVINVNLPTIQGNFTYSVKVIDPSTNCFTIESISINVANSDDASFNFDAASYCNTESNPTPIITGTTGGTFHSPSGLNLNPTTGTVDLPTSLTGNYPIKYVTSGSCPDSSTVNITINSTKDSTLKVSKCDSYTWPQNGITYYNSGLFLDTTSTNLGCDSIVTLDLTINRVNSTISVDSNESCIGAYDGQLTAVAIGGTSPYTYSWSNSAPTPTILGITSATYTVRITDANGCTSNSSAAIVVLDTIKPTVLTQNITVFLDVSGQANITSSDIDNGSNDACGAPTLNLRKSTFNCTEVGNNTIYLIATDVNGNIDSASAIVTVIDSVPPNVVTQNQTIYLDASGFASLAPTDIDNGSSDGCGSPTLSLSKSSFSCSDVGANTVQIIAMDINNNIESSSAIVTVLDTIKPTIIAQNRTLYLDASGQAILTPTDIDNGSSDICGTVNLSLDSTSFDCSEIGINSVVLKGIDASGNTATSMSNVTVIDSIKPTVLTQNITVFLDVSGQATITSSDIDNGSNDACGAPTLGLRKSTFNCTEVGNNTIYLIATDVNGNIDSASAIVTVIDSVPPNVVTKNQTIYLDASGFASLAPTDIDNGSSDGCGSPTLSLSKSSFSCSDVGANTIHLIAMDINNNIDSSSAIVTVLDTIKPTIIVQNRTLYLDASGQAALTPTDIDNGSSDICGAVNLSLDSTSFDCSEIGINSVVLKGIDASGNESTKLATVTVYDTIHPMIMNCPTSIIQTADAGSCYAIVTWATPTAADNCGIDSLIASHNPNSTFPIGTTTITYIAYDESLNTDTCTFTITITDNEKPVIGNLPADTVLNNDIGNCSAVFNWSAVTASDNCTLDSLVSSHTSGDAFPIGTTTVTYTAYDHALNTFSTSFTVTVIDIEQPTIVCPSNISQCDSFVTWNSPIGMDNCVGAITNRSDGVNLYSGDQFPKGITTISYQVTDASNNQSTCSFDVEVYTPPTANAGPDLSTRDIEPVQILANTTNADQIYWTPILGLSDPTTAQPLANPRQNTTYTLRVVSADGCEVSDDVEIRVELVTQLDATTLFTPNGDGRNDRWVVNKPELISGCQLVIFNRNGTEVYSTNNYINDWDGTIEGQELPEGTYYYIISCEDSRQYKGPITLLRERR</sequence>
<evidence type="ECO:0000259" key="3">
    <source>
        <dbReference type="PROSITE" id="PS50093"/>
    </source>
</evidence>
<evidence type="ECO:0000313" key="6">
    <source>
        <dbReference type="Proteomes" id="UP000470771"/>
    </source>
</evidence>
<dbReference type="InterPro" id="IPR026341">
    <property type="entry name" value="T9SS_type_B"/>
</dbReference>
<dbReference type="InterPro" id="IPR000601">
    <property type="entry name" value="PKD_dom"/>
</dbReference>
<dbReference type="NCBIfam" id="TIGR04131">
    <property type="entry name" value="Bac_Flav_CTERM"/>
    <property type="match status" value="1"/>
</dbReference>
<dbReference type="FunFam" id="2.60.40.10:FF:000270">
    <property type="entry name" value="Cell surface protein"/>
    <property type="match status" value="1"/>
</dbReference>
<name>A0A6N9NFR9_9FLAO</name>
<dbReference type="Gene3D" id="2.60.40.10">
    <property type="entry name" value="Immunoglobulins"/>
    <property type="match status" value="3"/>
</dbReference>
<dbReference type="InterPro" id="IPR003410">
    <property type="entry name" value="HYR_dom"/>
</dbReference>
<dbReference type="SUPFAM" id="SSF49299">
    <property type="entry name" value="PKD domain"/>
    <property type="match status" value="3"/>
</dbReference>
<evidence type="ECO:0000313" key="5">
    <source>
        <dbReference type="EMBL" id="NBG65476.1"/>
    </source>
</evidence>
<dbReference type="PANTHER" id="PTHR24273">
    <property type="entry name" value="FI04643P-RELATED"/>
    <property type="match status" value="1"/>
</dbReference>
<protein>
    <submittedName>
        <fullName evidence="5">HYR domain-containing protein</fullName>
    </submittedName>
</protein>
<feature type="domain" description="PKD" evidence="3">
    <location>
        <begin position="125"/>
        <end position="187"/>
    </location>
</feature>
<feature type="chain" id="PRO_5026694039" evidence="2">
    <location>
        <begin position="20"/>
        <end position="1606"/>
    </location>
</feature>